<protein>
    <submittedName>
        <fullName evidence="1">Uncharacterized protein</fullName>
    </submittedName>
</protein>
<gene>
    <name evidence="1" type="ORF">JG688_00000147</name>
</gene>
<organism evidence="1 2">
    <name type="scientific">Phytophthora aleatoria</name>
    <dbReference type="NCBI Taxonomy" id="2496075"/>
    <lineage>
        <taxon>Eukaryota</taxon>
        <taxon>Sar</taxon>
        <taxon>Stramenopiles</taxon>
        <taxon>Oomycota</taxon>
        <taxon>Peronosporomycetes</taxon>
        <taxon>Peronosporales</taxon>
        <taxon>Peronosporaceae</taxon>
        <taxon>Phytophthora</taxon>
    </lineage>
</organism>
<sequence>MAFYIRLIWEFQGVVEKRIEAVPNDKGQRVKEFRWEVPGVMISAKLFQENRWTVMRNALDISRFETRSPHWPLSKAEFMVVIQVEENCEHASHLFANQTTTDGYGASILLFRPKMEDEKRSTKKFSESPVAPAGYVPDVVIGLDPGMRALYSKQAKYLERLKYFWRHIDFLLQFCADRPFLKWKFFRKRMARVTVDEIAKRIVPAVCKKTCVAYGD</sequence>
<evidence type="ECO:0000313" key="1">
    <source>
        <dbReference type="EMBL" id="KAG6977641.1"/>
    </source>
</evidence>
<dbReference type="Proteomes" id="UP000709295">
    <property type="component" value="Unassembled WGS sequence"/>
</dbReference>
<keyword evidence="2" id="KW-1185">Reference proteome</keyword>
<proteinExistence type="predicted"/>
<accession>A0A8J5MCI3</accession>
<name>A0A8J5MCI3_9STRA</name>
<dbReference type="EMBL" id="JAENGY010000002">
    <property type="protein sequence ID" value="KAG6977641.1"/>
    <property type="molecule type" value="Genomic_DNA"/>
</dbReference>
<dbReference type="AlphaFoldDB" id="A0A8J5MCI3"/>
<comment type="caution">
    <text evidence="1">The sequence shown here is derived from an EMBL/GenBank/DDBJ whole genome shotgun (WGS) entry which is preliminary data.</text>
</comment>
<evidence type="ECO:0000313" key="2">
    <source>
        <dbReference type="Proteomes" id="UP000709295"/>
    </source>
</evidence>
<reference evidence="1" key="1">
    <citation type="submission" date="2021-01" db="EMBL/GenBank/DDBJ databases">
        <title>Phytophthora aleatoria, a newly-described species from Pinus radiata is distinct from Phytophthora cactorum isolates based on comparative genomics.</title>
        <authorList>
            <person name="Mcdougal R."/>
            <person name="Panda P."/>
            <person name="Williams N."/>
            <person name="Studholme D.J."/>
        </authorList>
    </citation>
    <scope>NUCLEOTIDE SEQUENCE</scope>
    <source>
        <strain evidence="1">NZFS 4037</strain>
    </source>
</reference>